<dbReference type="RefSeq" id="WP_004721965.1">
    <property type="nucleotide sequence ID" value="NZ_AP014630.1"/>
</dbReference>
<evidence type="ECO:0000313" key="1">
    <source>
        <dbReference type="EMBL" id="MCF0263705.1"/>
    </source>
</evidence>
<evidence type="ECO:0000313" key="2">
    <source>
        <dbReference type="Proteomes" id="UP000887320"/>
    </source>
</evidence>
<name>A0A077L260_ACIGI</name>
<dbReference type="Proteomes" id="UP000887320">
    <property type="component" value="Unassembled WGS sequence"/>
</dbReference>
<dbReference type="GeneID" id="67743405"/>
<proteinExistence type="predicted"/>
<dbReference type="AlphaFoldDB" id="A0A077L260"/>
<accession>A0A077L260</accession>
<dbReference type="KEGG" id="agu:AS4_12890"/>
<sequence>MTEMITVRVKDQYSNELNAMAWLNKLQEHEDTDNLSLFQKIDHIVVDGEKILPSIELLFESKESDSIYRVIEQVS</sequence>
<comment type="caution">
    <text evidence="1">The sequence shown here is derived from an EMBL/GenBank/DDBJ whole genome shotgun (WGS) entry which is preliminary data.</text>
</comment>
<reference evidence="1" key="1">
    <citation type="submission" date="2021-07" db="EMBL/GenBank/DDBJ databases">
        <authorList>
            <person name="Fernandez M."/>
            <person name="Pereira P."/>
            <person name="Torres Tejerizo G.A."/>
            <person name="Gonzalez P."/>
            <person name="Agostini E."/>
        </authorList>
    </citation>
    <scope>NUCLEOTIDE SEQUENCE</scope>
    <source>
        <strain evidence="1">SFC 500-1A</strain>
    </source>
</reference>
<organism evidence="1 2">
    <name type="scientific">Acinetobacter guillouiae</name>
    <name type="common">Acinetobacter genomosp. 11</name>
    <dbReference type="NCBI Taxonomy" id="106649"/>
    <lineage>
        <taxon>Bacteria</taxon>
        <taxon>Pseudomonadati</taxon>
        <taxon>Pseudomonadota</taxon>
        <taxon>Gammaproteobacteria</taxon>
        <taxon>Moraxellales</taxon>
        <taxon>Moraxellaceae</taxon>
        <taxon>Acinetobacter</taxon>
    </lineage>
</organism>
<gene>
    <name evidence="1" type="ORF">KW868_04395</name>
</gene>
<dbReference type="EMBL" id="JAHWXT010000001">
    <property type="protein sequence ID" value="MCF0263705.1"/>
    <property type="molecule type" value="Genomic_DNA"/>
</dbReference>
<protein>
    <submittedName>
        <fullName evidence="1">Uncharacterized protein</fullName>
    </submittedName>
</protein>